<dbReference type="Gene3D" id="1.10.8.430">
    <property type="entry name" value="Helical domain of apoptotic protease-activating factors"/>
    <property type="match status" value="2"/>
</dbReference>
<evidence type="ECO:0000313" key="4">
    <source>
        <dbReference type="EMBL" id="GJT21083.1"/>
    </source>
</evidence>
<gene>
    <name evidence="4" type="ORF">Tco_0891020</name>
</gene>
<feature type="non-terminal residue" evidence="4">
    <location>
        <position position="1335"/>
    </location>
</feature>
<dbReference type="SMART" id="SM00255">
    <property type="entry name" value="TIR"/>
    <property type="match status" value="1"/>
</dbReference>
<dbReference type="InterPro" id="IPR001611">
    <property type="entry name" value="Leu-rich_rpt"/>
</dbReference>
<dbReference type="Pfam" id="PF00931">
    <property type="entry name" value="NB-ARC"/>
    <property type="match status" value="2"/>
</dbReference>
<dbReference type="PANTHER" id="PTHR11017:SF573">
    <property type="entry name" value="ADP-RIBOSYL CYCLASE_CYCLIC ADP-RIBOSE HYDROLASE"/>
    <property type="match status" value="1"/>
</dbReference>
<dbReference type="InterPro" id="IPR032675">
    <property type="entry name" value="LRR_dom_sf"/>
</dbReference>
<dbReference type="PROSITE" id="PS51450">
    <property type="entry name" value="LRR"/>
    <property type="match status" value="1"/>
</dbReference>
<organism evidence="4 5">
    <name type="scientific">Tanacetum coccineum</name>
    <dbReference type="NCBI Taxonomy" id="301880"/>
    <lineage>
        <taxon>Eukaryota</taxon>
        <taxon>Viridiplantae</taxon>
        <taxon>Streptophyta</taxon>
        <taxon>Embryophyta</taxon>
        <taxon>Tracheophyta</taxon>
        <taxon>Spermatophyta</taxon>
        <taxon>Magnoliopsida</taxon>
        <taxon>eudicotyledons</taxon>
        <taxon>Gunneridae</taxon>
        <taxon>Pentapetalae</taxon>
        <taxon>asterids</taxon>
        <taxon>campanulids</taxon>
        <taxon>Asterales</taxon>
        <taxon>Asteraceae</taxon>
        <taxon>Asteroideae</taxon>
        <taxon>Anthemideae</taxon>
        <taxon>Anthemidinae</taxon>
        <taxon>Tanacetum</taxon>
    </lineage>
</organism>
<reference evidence="4" key="2">
    <citation type="submission" date="2022-01" db="EMBL/GenBank/DDBJ databases">
        <authorList>
            <person name="Yamashiro T."/>
            <person name="Shiraishi A."/>
            <person name="Satake H."/>
            <person name="Nakayama K."/>
        </authorList>
    </citation>
    <scope>NUCLEOTIDE SEQUENCE</scope>
</reference>
<dbReference type="Gene3D" id="3.40.50.10140">
    <property type="entry name" value="Toll/interleukin-1 receptor homology (TIR) domain"/>
    <property type="match status" value="1"/>
</dbReference>
<evidence type="ECO:0000259" key="3">
    <source>
        <dbReference type="PROSITE" id="PS50104"/>
    </source>
</evidence>
<dbReference type="PRINTS" id="PR00364">
    <property type="entry name" value="DISEASERSIST"/>
</dbReference>
<evidence type="ECO:0000256" key="2">
    <source>
        <dbReference type="ARBA" id="ARBA00022737"/>
    </source>
</evidence>
<keyword evidence="5" id="KW-1185">Reference proteome</keyword>
<keyword evidence="2" id="KW-0677">Repeat</keyword>
<feature type="domain" description="TIR" evidence="3">
    <location>
        <begin position="742"/>
        <end position="876"/>
    </location>
</feature>
<evidence type="ECO:0000256" key="1">
    <source>
        <dbReference type="ARBA" id="ARBA00022614"/>
    </source>
</evidence>
<dbReference type="InterPro" id="IPR044974">
    <property type="entry name" value="Disease_R_plants"/>
</dbReference>
<dbReference type="Gene3D" id="3.40.50.300">
    <property type="entry name" value="P-loop containing nucleotide triphosphate hydrolases"/>
    <property type="match status" value="2"/>
</dbReference>
<dbReference type="InterPro" id="IPR002182">
    <property type="entry name" value="NB-ARC"/>
</dbReference>
<dbReference type="InterPro" id="IPR035897">
    <property type="entry name" value="Toll_tir_struct_dom_sf"/>
</dbReference>
<dbReference type="InterPro" id="IPR000157">
    <property type="entry name" value="TIR_dom"/>
</dbReference>
<proteinExistence type="predicted"/>
<sequence length="1335" mass="151164">MDVTLPTAVTDGLVGIESPVNEVKRILIMESSNVRFIGICGMSGVGKTTLSEAINGAFQKKIQGSNFIENIEDISKQNQLRSTYVKDDEALRLFCHSAFEQGQPSHGLEKWSDDIVKLAGGLPLALNVYGSSLRGKKENYWKETLKKLREYPDMKVLERLEVESSTIRIINQEKVEMDDSIDDPYCFSIMRKLKFLIMSNVRFPQGLSYLSNDLRILEWHGCCLKSLPSSFKPTHMYELEMCYSQLKTLWEETLVFPNLRSVDLSFSKELIKIPDLTSTPKLVKLILEGCTNLKELHESVLLQKSLQYVNLTGCTHLQSLGRSNIEMEALVTLLLSGCSNLEYIPEFGQNMKCLENLYLDGTNIKKLPESLGELHNLRKLDASETSIEEIPLSVRYLKRLRLLRAQRCPFTSQNKGFLFTNVDILSNIRELDLSYCNLSVAPDFIGLLHRLISLDLSGNDFVHLPASISLLSNLKMLCLNNCKRLQSLPKLSIVNEDTLSGLPIRFNYIMSGEEVDVSIFHAASNNTNPTISCLNCPNLAKSGSGCYLAENILHSYLQLRTKCWMTPVAVFEIVGAGSEISPGFVLPGTDDLILKSPWIGVAICAVIAVDNIDAFMEDKYVITAQIHVGEKHWRISVPVNFFVGGLENQLVIYWTVADDLERILDSKRQYNLHVSFSVEPGDANLQVTKFGVRIIRDKDLLQLKVYEESTSEAVDFLFQDTFVGVDDMGLLSSGSLIQNDLTSSTIEFLYHYDTRSSLGGIHNIIQCLLEINQKVLNEYKNAIASELLKAIEASRMAIVVLSNNFATSKWCLEEITKIVKCKEHGKLIVIPQILKLRHRTWKDGEMLLERFFSDAVNWRNEAEVVSEIVKLILKDMPDTLPINVTNGLIGIDSRMDEVIRLIRMESSEVLFIGICGMSGIGKTTLAEAVFNKLKNKYDKSSFIENIKDVSKQDNSTDLCKLQQKLFDDILKEKSVRVQSVKHGQTLLETKLRGLKVIIVLDDVNHVDQLTCLAGGREWFGPGTRIIVTTTNIHLLNVNKVNEIYRCEEMKNDEALRLFIQSAFEHGPPTDVYEKLSDDIVKLARGLPLALNVYGSMLYRKEESYWKEMLMKLQEYPPKDVLGRFEVQSGTIRIINKEKVKMDDSIDDPYCLSYLSNDLRNLELFECSLTSLPSNFKPTHMYELEMCYNQLKTLWEETLVFPNLRSIDLSFSKELIKISDLTSIPKLVKLILEGCTNLKELHESVRLQKSLQYVNLTGCTHLQSLGRSNIEIKALVTLLLSSCSNLEYIPEFGQNMKCLENLYLDGTNIKKLPESLEELHSLRKLDASETSIEEIP</sequence>
<dbReference type="PROSITE" id="PS50104">
    <property type="entry name" value="TIR"/>
    <property type="match status" value="1"/>
</dbReference>
<dbReference type="SMART" id="SM00382">
    <property type="entry name" value="AAA"/>
    <property type="match status" value="1"/>
</dbReference>
<dbReference type="SUPFAM" id="SSF52058">
    <property type="entry name" value="L domain-like"/>
    <property type="match status" value="2"/>
</dbReference>
<dbReference type="InterPro" id="IPR027417">
    <property type="entry name" value="P-loop_NTPase"/>
</dbReference>
<dbReference type="InterPro" id="IPR003593">
    <property type="entry name" value="AAA+_ATPase"/>
</dbReference>
<accession>A0ABQ5C396</accession>
<keyword evidence="1" id="KW-0433">Leucine-rich repeat</keyword>
<dbReference type="InterPro" id="IPR003591">
    <property type="entry name" value="Leu-rich_rpt_typical-subtyp"/>
</dbReference>
<dbReference type="EMBL" id="BQNB010013860">
    <property type="protein sequence ID" value="GJT21083.1"/>
    <property type="molecule type" value="Genomic_DNA"/>
</dbReference>
<dbReference type="Pfam" id="PF01582">
    <property type="entry name" value="TIR"/>
    <property type="match status" value="1"/>
</dbReference>
<evidence type="ECO:0000313" key="5">
    <source>
        <dbReference type="Proteomes" id="UP001151760"/>
    </source>
</evidence>
<dbReference type="SUPFAM" id="SSF52200">
    <property type="entry name" value="Toll/Interleukin receptor TIR domain"/>
    <property type="match status" value="1"/>
</dbReference>
<protein>
    <submittedName>
        <fullName evidence="4">NB-ARC domains-containing protein</fullName>
    </submittedName>
</protein>
<dbReference type="Proteomes" id="UP001151760">
    <property type="component" value="Unassembled WGS sequence"/>
</dbReference>
<dbReference type="InterPro" id="IPR042197">
    <property type="entry name" value="Apaf_helical"/>
</dbReference>
<reference evidence="4" key="1">
    <citation type="journal article" date="2022" name="Int. J. Mol. Sci.">
        <title>Draft Genome of Tanacetum Coccineum: Genomic Comparison of Closely Related Tanacetum-Family Plants.</title>
        <authorList>
            <person name="Yamashiro T."/>
            <person name="Shiraishi A."/>
            <person name="Nakayama K."/>
            <person name="Satake H."/>
        </authorList>
    </citation>
    <scope>NUCLEOTIDE SEQUENCE</scope>
</reference>
<name>A0ABQ5C396_9ASTR</name>
<dbReference type="SMART" id="SM00369">
    <property type="entry name" value="LRR_TYP"/>
    <property type="match status" value="4"/>
</dbReference>
<dbReference type="PANTHER" id="PTHR11017">
    <property type="entry name" value="LEUCINE-RICH REPEAT-CONTAINING PROTEIN"/>
    <property type="match status" value="1"/>
</dbReference>
<comment type="caution">
    <text evidence="4">The sequence shown here is derived from an EMBL/GenBank/DDBJ whole genome shotgun (WGS) entry which is preliminary data.</text>
</comment>
<dbReference type="Gene3D" id="3.80.10.10">
    <property type="entry name" value="Ribonuclease Inhibitor"/>
    <property type="match status" value="3"/>
</dbReference>
<dbReference type="SUPFAM" id="SSF52540">
    <property type="entry name" value="P-loop containing nucleoside triphosphate hydrolases"/>
    <property type="match status" value="2"/>
</dbReference>